<organism evidence="1 2">
    <name type="scientific">Streptomyces endocoffeicus</name>
    <dbReference type="NCBI Taxonomy" id="2898945"/>
    <lineage>
        <taxon>Bacteria</taxon>
        <taxon>Bacillati</taxon>
        <taxon>Actinomycetota</taxon>
        <taxon>Actinomycetes</taxon>
        <taxon>Kitasatosporales</taxon>
        <taxon>Streptomycetaceae</taxon>
        <taxon>Streptomyces</taxon>
    </lineage>
</organism>
<dbReference type="EMBL" id="JAERRG010000062">
    <property type="protein sequence ID" value="MBL1120735.1"/>
    <property type="molecule type" value="Genomic_DNA"/>
</dbReference>
<name>A0ABS1Q8P8_9ACTN</name>
<proteinExistence type="predicted"/>
<accession>A0ABS1Q8P8</accession>
<comment type="caution">
    <text evidence="1">The sequence shown here is derived from an EMBL/GenBank/DDBJ whole genome shotgun (WGS) entry which is preliminary data.</text>
</comment>
<keyword evidence="2" id="KW-1185">Reference proteome</keyword>
<dbReference type="RefSeq" id="WP_201858492.1">
    <property type="nucleotide sequence ID" value="NZ_JAERRG010000062.1"/>
</dbReference>
<evidence type="ECO:0000313" key="2">
    <source>
        <dbReference type="Proteomes" id="UP000621510"/>
    </source>
</evidence>
<sequence>MPDYSALGRQEQREAQETRGRLASFGVFVSVFQVAKAEEDVSAWHAGRLSSALLCAKNGWELGGLRPEFGENKQLGRVVYLSQTTFTEVVGAARQRTEAGQPTLLGYKVADGVRHMPVITVLRRSRTSVEQLLTGRAGEYEDFPGLRVAELPVNRPHDREHGVPCALCDVYGAQRLRRDQRRRPGLVCDDCADTLDMTIRMWPMHLD</sequence>
<evidence type="ECO:0000313" key="1">
    <source>
        <dbReference type="EMBL" id="MBL1120735.1"/>
    </source>
</evidence>
<gene>
    <name evidence="1" type="ORF">JK364_52030</name>
</gene>
<reference evidence="1 2" key="1">
    <citation type="submission" date="2021-01" db="EMBL/GenBank/DDBJ databases">
        <title>WGS of actinomycetes isolated from Thailand.</title>
        <authorList>
            <person name="Thawai C."/>
        </authorList>
    </citation>
    <scope>NUCLEOTIDE SEQUENCE [LARGE SCALE GENOMIC DNA]</scope>
    <source>
        <strain evidence="1 2">CA3R110</strain>
    </source>
</reference>
<dbReference type="Proteomes" id="UP000621510">
    <property type="component" value="Unassembled WGS sequence"/>
</dbReference>
<protein>
    <submittedName>
        <fullName evidence="1">Uncharacterized protein</fullName>
    </submittedName>
</protein>